<dbReference type="RefSeq" id="WP_105682744.1">
    <property type="nucleotide sequence ID" value="NZ_JBBGZD010000001.1"/>
</dbReference>
<sequence>MKTESFETICEDGIPLKGILLIPDQPKAVIQFNGGTGTKKEFYLSFLTYLAENDFLCCLWDYRGSGDSFSGNLKTCEFKFSDYGVRDMPAIKDFLNERFPELPFIIVGHSAGGQQIGFMKNLDHVKGMINFAVSAGYYMNMPLSYRMKAYFYFYLFAPISILMTGYVKAKTFGLMENLPKNVVYEWRSWLEKKNYFFDAKFYGKTVPVGHFRNYTFPIHLYWTIDDTISSQKNTESYWEHIDSKEEITFTKLVPSELGLKKIDHFGFFKKNMKDRLWENVVGQLNAFLLNH</sequence>
<keyword evidence="1" id="KW-1133">Transmembrane helix</keyword>
<feature type="domain" description="Serine aminopeptidase S33" evidence="2">
    <location>
        <begin position="25"/>
        <end position="130"/>
    </location>
</feature>
<dbReference type="InterPro" id="IPR017208">
    <property type="entry name" value="UCP037442_abhydr"/>
</dbReference>
<keyword evidence="5" id="KW-1185">Reference proteome</keyword>
<accession>A0A2S9CWQ1</accession>
<dbReference type="GO" id="GO:0016787">
    <property type="term" value="F:hydrolase activity"/>
    <property type="evidence" value="ECO:0007669"/>
    <property type="project" value="UniProtKB-KW"/>
</dbReference>
<evidence type="ECO:0000313" key="5">
    <source>
        <dbReference type="Proteomes" id="UP000238325"/>
    </source>
</evidence>
<dbReference type="InterPro" id="IPR022742">
    <property type="entry name" value="Hydrolase_4"/>
</dbReference>
<keyword evidence="1" id="KW-0812">Transmembrane</keyword>
<feature type="transmembrane region" description="Helical" evidence="1">
    <location>
        <begin position="149"/>
        <end position="167"/>
    </location>
</feature>
<dbReference type="Gene3D" id="3.40.50.1820">
    <property type="entry name" value="alpha/beta hydrolase"/>
    <property type="match status" value="1"/>
</dbReference>
<evidence type="ECO:0000313" key="3">
    <source>
        <dbReference type="EMBL" id="PRB84904.1"/>
    </source>
</evidence>
<keyword evidence="3" id="KW-0378">Hydrolase</keyword>
<dbReference type="SUPFAM" id="SSF53474">
    <property type="entry name" value="alpha/beta-Hydrolases"/>
    <property type="match status" value="1"/>
</dbReference>
<dbReference type="PIRSF" id="PIRSF037442">
    <property type="entry name" value="UCP037442_abhydr"/>
    <property type="match status" value="1"/>
</dbReference>
<dbReference type="OrthoDB" id="9785076at2"/>
<dbReference type="AlphaFoldDB" id="A0A2S9CWQ1"/>
<dbReference type="Pfam" id="PF12146">
    <property type="entry name" value="Hydrolase_4"/>
    <property type="match status" value="1"/>
</dbReference>
<evidence type="ECO:0000259" key="2">
    <source>
        <dbReference type="Pfam" id="PF12146"/>
    </source>
</evidence>
<name>A0A2S9CWQ1_CHRCI</name>
<protein>
    <submittedName>
        <fullName evidence="3">Alpha/beta hydrolase</fullName>
    </submittedName>
</protein>
<gene>
    <name evidence="3" type="ORF">CQ022_01135</name>
    <name evidence="4" type="ORF">CQ033_11855</name>
</gene>
<dbReference type="EMBL" id="PCPH01000002">
    <property type="protein sequence ID" value="PRB91372.1"/>
    <property type="molecule type" value="Genomic_DNA"/>
</dbReference>
<dbReference type="Proteomes" id="UP000238325">
    <property type="component" value="Unassembled WGS sequence"/>
</dbReference>
<reference evidence="5 6" key="1">
    <citation type="submission" date="2017-09" db="EMBL/GenBank/DDBJ databases">
        <title>Genomic, metabolic, and phenotypic characteristics of bacterial isolates from the natural microbiome of the model nematode Caenorhabditis elegans.</title>
        <authorList>
            <person name="Zimmermann J."/>
            <person name="Obeng N."/>
            <person name="Yang W."/>
            <person name="Obeng O."/>
            <person name="Kissoyan K."/>
            <person name="Pees B."/>
            <person name="Dirksen P."/>
            <person name="Hoppner M."/>
            <person name="Franke A."/>
            <person name="Rosenstiel P."/>
            <person name="Leippe M."/>
            <person name="Dierking K."/>
            <person name="Kaleta C."/>
            <person name="Schulenburg H."/>
        </authorList>
    </citation>
    <scope>NUCLEOTIDE SEQUENCE [LARGE SCALE GENOMIC DNA]</scope>
    <source>
        <strain evidence="3 6">MYb25</strain>
        <strain evidence="4 5">MYb44</strain>
    </source>
</reference>
<evidence type="ECO:0000313" key="4">
    <source>
        <dbReference type="EMBL" id="PRB91372.1"/>
    </source>
</evidence>
<evidence type="ECO:0000256" key="1">
    <source>
        <dbReference type="SAM" id="Phobius"/>
    </source>
</evidence>
<organism evidence="3 6">
    <name type="scientific">Chryseobacterium culicis</name>
    <dbReference type="NCBI Taxonomy" id="680127"/>
    <lineage>
        <taxon>Bacteria</taxon>
        <taxon>Pseudomonadati</taxon>
        <taxon>Bacteroidota</taxon>
        <taxon>Flavobacteriia</taxon>
        <taxon>Flavobacteriales</taxon>
        <taxon>Weeksellaceae</taxon>
        <taxon>Chryseobacterium group</taxon>
        <taxon>Chryseobacterium</taxon>
    </lineage>
</organism>
<dbReference type="EMBL" id="PCPP01000001">
    <property type="protein sequence ID" value="PRB84904.1"/>
    <property type="molecule type" value="Genomic_DNA"/>
</dbReference>
<evidence type="ECO:0000313" key="6">
    <source>
        <dbReference type="Proteomes" id="UP000238534"/>
    </source>
</evidence>
<dbReference type="InterPro" id="IPR029058">
    <property type="entry name" value="AB_hydrolase_fold"/>
</dbReference>
<dbReference type="Proteomes" id="UP000238534">
    <property type="component" value="Unassembled WGS sequence"/>
</dbReference>
<comment type="caution">
    <text evidence="3">The sequence shown here is derived from an EMBL/GenBank/DDBJ whole genome shotgun (WGS) entry which is preliminary data.</text>
</comment>
<proteinExistence type="predicted"/>
<keyword evidence="1" id="KW-0472">Membrane</keyword>